<gene>
    <name evidence="3" type="ORF">HELGO_WM21073</name>
</gene>
<dbReference type="InterPro" id="IPR010134">
    <property type="entry name" value="PHA_reg_PhaR"/>
</dbReference>
<dbReference type="GO" id="GO:0006355">
    <property type="term" value="P:regulation of DNA-templated transcription"/>
    <property type="evidence" value="ECO:0007669"/>
    <property type="project" value="InterPro"/>
</dbReference>
<dbReference type="InterPro" id="IPR007897">
    <property type="entry name" value="PHB_accumulat"/>
</dbReference>
<sequence length="155" mass="18080">MSETRTIKKYPNRRLYDTHQSRYITLANVRELVMAETAFQVIDRQSGEDITRSILLQIIMEQEAGGQPLFSTDILAQFIRNYGETTQQGFTTFLEKSMSTFGIQQEALREQMQKALTNTPLDNWVKLSEKNMQTWQKMQKDMFKGVTPDNKNDKD</sequence>
<feature type="domain" description="PHB accumulation regulatory" evidence="1">
    <location>
        <begin position="70"/>
        <end position="109"/>
    </location>
</feature>
<dbReference type="AlphaFoldDB" id="A0A6S6TT93"/>
<name>A0A6S6TT93_9GAMM</name>
<reference evidence="3" key="1">
    <citation type="submission" date="2020-01" db="EMBL/GenBank/DDBJ databases">
        <authorList>
            <person name="Meier V. D."/>
            <person name="Meier V D."/>
        </authorList>
    </citation>
    <scope>NUCLEOTIDE SEQUENCE</scope>
    <source>
        <strain evidence="3">HLG_WM_MAG_08</strain>
    </source>
</reference>
<dbReference type="Pfam" id="PF05233">
    <property type="entry name" value="PHB_acc"/>
    <property type="match status" value="1"/>
</dbReference>
<dbReference type="EMBL" id="CACVAV010000305">
    <property type="protein sequence ID" value="CAA6819870.1"/>
    <property type="molecule type" value="Genomic_DNA"/>
</dbReference>
<evidence type="ECO:0000259" key="1">
    <source>
        <dbReference type="Pfam" id="PF05233"/>
    </source>
</evidence>
<protein>
    <submittedName>
        <fullName evidence="3">PhbF</fullName>
    </submittedName>
</protein>
<evidence type="ECO:0000313" key="3">
    <source>
        <dbReference type="EMBL" id="CAA6819870.1"/>
    </source>
</evidence>
<dbReference type="Pfam" id="PF07879">
    <property type="entry name" value="PHB_acc_N"/>
    <property type="match status" value="1"/>
</dbReference>
<dbReference type="NCBIfam" id="TIGR01848">
    <property type="entry name" value="PHA_reg_PhaR"/>
    <property type="match status" value="1"/>
</dbReference>
<dbReference type="InterPro" id="IPR012909">
    <property type="entry name" value="PHA_DNA-bd_N"/>
</dbReference>
<accession>A0A6S6TT93</accession>
<feature type="domain" description="PHA accumulation regulator DNA-binding N-terminal" evidence="2">
    <location>
        <begin position="6"/>
        <end position="65"/>
    </location>
</feature>
<evidence type="ECO:0000259" key="2">
    <source>
        <dbReference type="Pfam" id="PF07879"/>
    </source>
</evidence>
<organism evidence="3">
    <name type="scientific">uncultured Thiotrichaceae bacterium</name>
    <dbReference type="NCBI Taxonomy" id="298394"/>
    <lineage>
        <taxon>Bacteria</taxon>
        <taxon>Pseudomonadati</taxon>
        <taxon>Pseudomonadota</taxon>
        <taxon>Gammaproteobacteria</taxon>
        <taxon>Thiotrichales</taxon>
        <taxon>Thiotrichaceae</taxon>
        <taxon>environmental samples</taxon>
    </lineage>
</organism>
<proteinExistence type="predicted"/>